<name>A0A921GG55_9ACTN</name>
<dbReference type="Proteomes" id="UP000697330">
    <property type="component" value="Unassembled WGS sequence"/>
</dbReference>
<keyword evidence="3" id="KW-0732">Signal</keyword>
<dbReference type="InterPro" id="IPR036514">
    <property type="entry name" value="SGNH_hydro_sf"/>
</dbReference>
<keyword evidence="2" id="KW-0472">Membrane</keyword>
<dbReference type="PANTHER" id="PTHR30383">
    <property type="entry name" value="THIOESTERASE 1/PROTEASE 1/LYSOPHOSPHOLIPASE L1"/>
    <property type="match status" value="1"/>
</dbReference>
<protein>
    <submittedName>
        <fullName evidence="5">GDSL-type esterase/lipase family protein</fullName>
    </submittedName>
</protein>
<accession>A0A921GG55</accession>
<organism evidence="5 6">
    <name type="scientific">Thermophilibacter provencensis</name>
    <dbReference type="NCBI Taxonomy" id="1852386"/>
    <lineage>
        <taxon>Bacteria</taxon>
        <taxon>Bacillati</taxon>
        <taxon>Actinomycetota</taxon>
        <taxon>Coriobacteriia</taxon>
        <taxon>Coriobacteriales</taxon>
        <taxon>Atopobiaceae</taxon>
        <taxon>Thermophilibacter</taxon>
    </lineage>
</organism>
<feature type="transmembrane region" description="Helical" evidence="2">
    <location>
        <begin position="761"/>
        <end position="780"/>
    </location>
</feature>
<reference evidence="5" key="1">
    <citation type="journal article" date="2021" name="PeerJ">
        <title>Extensive microbial diversity within the chicken gut microbiome revealed by metagenomics and culture.</title>
        <authorList>
            <person name="Gilroy R."/>
            <person name="Ravi A."/>
            <person name="Getino M."/>
            <person name="Pursley I."/>
            <person name="Horton D.L."/>
            <person name="Alikhan N.F."/>
            <person name="Baker D."/>
            <person name="Gharbi K."/>
            <person name="Hall N."/>
            <person name="Watson M."/>
            <person name="Adriaenssens E.M."/>
            <person name="Foster-Nyarko E."/>
            <person name="Jarju S."/>
            <person name="Secka A."/>
            <person name="Antonio M."/>
            <person name="Oren A."/>
            <person name="Chaudhuri R.R."/>
            <person name="La Ragione R."/>
            <person name="Hildebrand F."/>
            <person name="Pallen M.J."/>
        </authorList>
    </citation>
    <scope>NUCLEOTIDE SEQUENCE</scope>
    <source>
        <strain evidence="5">CHK124-7917</strain>
    </source>
</reference>
<evidence type="ECO:0000256" key="3">
    <source>
        <dbReference type="SAM" id="SignalP"/>
    </source>
</evidence>
<gene>
    <name evidence="5" type="ORF">K8U72_07745</name>
</gene>
<evidence type="ECO:0000256" key="2">
    <source>
        <dbReference type="SAM" id="Phobius"/>
    </source>
</evidence>
<keyword evidence="2" id="KW-1133">Transmembrane helix</keyword>
<dbReference type="Pfam" id="PF13472">
    <property type="entry name" value="Lipase_GDSL_2"/>
    <property type="match status" value="1"/>
</dbReference>
<dbReference type="RefSeq" id="WP_274959372.1">
    <property type="nucleotide sequence ID" value="NZ_DYWQ01000115.1"/>
</dbReference>
<dbReference type="InterPro" id="IPR012332">
    <property type="entry name" value="Autotransporter_pectin_lyase_C"/>
</dbReference>
<feature type="signal peptide" evidence="3">
    <location>
        <begin position="1"/>
        <end position="25"/>
    </location>
</feature>
<dbReference type="SUPFAM" id="SSF52266">
    <property type="entry name" value="SGNH hydrolase"/>
    <property type="match status" value="1"/>
</dbReference>
<feature type="region of interest" description="Disordered" evidence="1">
    <location>
        <begin position="728"/>
        <end position="755"/>
    </location>
</feature>
<evidence type="ECO:0000313" key="5">
    <source>
        <dbReference type="EMBL" id="HJF45651.1"/>
    </source>
</evidence>
<evidence type="ECO:0000259" key="4">
    <source>
        <dbReference type="Pfam" id="PF13472"/>
    </source>
</evidence>
<dbReference type="Gene3D" id="3.40.50.1110">
    <property type="entry name" value="SGNH hydrolase"/>
    <property type="match status" value="1"/>
</dbReference>
<proteinExistence type="predicted"/>
<dbReference type="InterPro" id="IPR051532">
    <property type="entry name" value="Ester_Hydrolysis_Enzymes"/>
</dbReference>
<reference evidence="5" key="2">
    <citation type="submission" date="2021-09" db="EMBL/GenBank/DDBJ databases">
        <authorList>
            <person name="Gilroy R."/>
        </authorList>
    </citation>
    <scope>NUCLEOTIDE SEQUENCE</scope>
    <source>
        <strain evidence="5">CHK124-7917</strain>
    </source>
</reference>
<comment type="caution">
    <text evidence="5">The sequence shown here is derived from an EMBL/GenBank/DDBJ whole genome shotgun (WGS) entry which is preliminary data.</text>
</comment>
<dbReference type="InterPro" id="IPR013830">
    <property type="entry name" value="SGNH_hydro"/>
</dbReference>
<sequence>MIRRIIGLLCMLLLCCGMVPASASAAGTGSYVALGDSISAGYGLSEGEPSFPERLAQSTGYALADFSSSEGVTSQALLETLSQPEVADAVKSADVITITVGGNDLMNALYEYLAEASGTMAADEIREGLENGSFDVFTLMGLMQQLNGFPISSQASAALTTLRTNLSRALEQIKGMNPDATCIVANQYNPYGHINNPFAADIVSTFEVGVQALNTTLAGVAQARGATVVDVHGIFAASSTNPCNAYFTGLDDFSLDFHPNALGHQLIAEAVEQALPKPDPAQTYDVWVAGTQVSDDNAGDVLGDGTVSYDPASQTLTLNNATIDYRENAGDNAKGAIMFEGDLTIVLKGNNRITSVTSGISCNGAGELTVRGDQLTIESTSYGIEGVDDTGRAITVSGAKLTIEVDTMPGFTAAGIQAAGLLSIADGAVLDITGATDEAAALIGNGGISIVGSTVSARIAAAGAYGIGVILSNGDVVIDGSMVEVSASEAVFNYALVSMDNPPYSGGDIIIKNGSAVRASSTSGMALYTTSGDIEIADSTVEAAGGYMAVYATGDLTIRGTADVTAQGPSPALYATGDCVLDPEGQLVDVWTGTSEDDATKISGSPVSQETELSVHDEYFHSAPHVHAFTERVEDDAYLASMATCTDPAAYYLSCECGAAGTDTFSAGSALGHSWGEWEVVTPATCTEPGVEGRTCASCGATESREIAATGHDFVDGACAACGEKDPGFVTPDEPKKDEPKKSDHEKDEPALPAAGDAGSLAALVPALAGASALATGILLRRRG</sequence>
<feature type="compositionally biased region" description="Basic and acidic residues" evidence="1">
    <location>
        <begin position="728"/>
        <end position="750"/>
    </location>
</feature>
<dbReference type="EMBL" id="DYWQ01000115">
    <property type="protein sequence ID" value="HJF45651.1"/>
    <property type="molecule type" value="Genomic_DNA"/>
</dbReference>
<dbReference type="Gene3D" id="2.160.20.20">
    <property type="match status" value="1"/>
</dbReference>
<evidence type="ECO:0000313" key="6">
    <source>
        <dbReference type="Proteomes" id="UP000697330"/>
    </source>
</evidence>
<dbReference type="GO" id="GO:0004622">
    <property type="term" value="F:phosphatidylcholine lysophospholipase activity"/>
    <property type="evidence" value="ECO:0007669"/>
    <property type="project" value="TreeGrafter"/>
</dbReference>
<dbReference type="PANTHER" id="PTHR30383:SF27">
    <property type="entry name" value="SPORE GERMINATION LIPASE LIPC"/>
    <property type="match status" value="1"/>
</dbReference>
<feature type="chain" id="PRO_5037287337" evidence="3">
    <location>
        <begin position="26"/>
        <end position="784"/>
    </location>
</feature>
<dbReference type="AlphaFoldDB" id="A0A921GG55"/>
<keyword evidence="2" id="KW-0812">Transmembrane</keyword>
<feature type="domain" description="SGNH hydrolase-type esterase" evidence="4">
    <location>
        <begin position="33"/>
        <end position="266"/>
    </location>
</feature>
<evidence type="ECO:0000256" key="1">
    <source>
        <dbReference type="SAM" id="MobiDB-lite"/>
    </source>
</evidence>